<evidence type="ECO:0000256" key="2">
    <source>
        <dbReference type="PROSITE-ProRule" id="PRU00235"/>
    </source>
</evidence>
<dbReference type="InterPro" id="IPR051709">
    <property type="entry name" value="Ub-ligase/GTPase-reg"/>
</dbReference>
<dbReference type="PANTHER" id="PTHR45622">
    <property type="entry name" value="UBIQUITIN-PROTEIN LIGASE E3A-RELATED"/>
    <property type="match status" value="1"/>
</dbReference>
<organism evidence="3 4">
    <name type="scientific">Polypterus senegalus</name>
    <name type="common">Senegal bichir</name>
    <dbReference type="NCBI Taxonomy" id="55291"/>
    <lineage>
        <taxon>Eukaryota</taxon>
        <taxon>Metazoa</taxon>
        <taxon>Chordata</taxon>
        <taxon>Craniata</taxon>
        <taxon>Vertebrata</taxon>
        <taxon>Euteleostomi</taxon>
        <taxon>Actinopterygii</taxon>
        <taxon>Polypteriformes</taxon>
        <taxon>Polypteridae</taxon>
        <taxon>Polypterus</taxon>
    </lineage>
</organism>
<accession>A0A8X7X479</accession>
<feature type="repeat" description="RCC1" evidence="2">
    <location>
        <begin position="56"/>
        <end position="114"/>
    </location>
</feature>
<dbReference type="GO" id="GO:0005634">
    <property type="term" value="C:nucleus"/>
    <property type="evidence" value="ECO:0007669"/>
    <property type="project" value="TreeGrafter"/>
</dbReference>
<keyword evidence="4" id="KW-1185">Reference proteome</keyword>
<evidence type="ECO:0000256" key="1">
    <source>
        <dbReference type="ARBA" id="ARBA00022737"/>
    </source>
</evidence>
<dbReference type="EMBL" id="JAATIS010004040">
    <property type="protein sequence ID" value="KAG2462123.1"/>
    <property type="molecule type" value="Genomic_DNA"/>
</dbReference>
<evidence type="ECO:0000313" key="4">
    <source>
        <dbReference type="Proteomes" id="UP000886611"/>
    </source>
</evidence>
<keyword evidence="1" id="KW-0677">Repeat</keyword>
<dbReference type="Proteomes" id="UP000886611">
    <property type="component" value="Unassembled WGS sequence"/>
</dbReference>
<dbReference type="PROSITE" id="PS50012">
    <property type="entry name" value="RCC1_3"/>
    <property type="match status" value="2"/>
</dbReference>
<dbReference type="AlphaFoldDB" id="A0A8X7X479"/>
<protein>
    <submittedName>
        <fullName evidence="3">SRGEF factor</fullName>
    </submittedName>
</protein>
<dbReference type="Gene3D" id="2.130.10.30">
    <property type="entry name" value="Regulator of chromosome condensation 1/beta-lactamase-inhibitor protein II"/>
    <property type="match status" value="1"/>
</dbReference>
<evidence type="ECO:0000313" key="3">
    <source>
        <dbReference type="EMBL" id="KAG2462123.1"/>
    </source>
</evidence>
<name>A0A8X7X479_POLSE</name>
<feature type="repeat" description="RCC1" evidence="2">
    <location>
        <begin position="115"/>
        <end position="167"/>
    </location>
</feature>
<dbReference type="GO" id="GO:0050709">
    <property type="term" value="P:negative regulation of protein secretion"/>
    <property type="evidence" value="ECO:0007669"/>
    <property type="project" value="TreeGrafter"/>
</dbReference>
<dbReference type="InterPro" id="IPR009091">
    <property type="entry name" value="RCC1/BLIP-II"/>
</dbReference>
<dbReference type="PANTHER" id="PTHR45622:SF70">
    <property type="entry name" value="SECRETION-REGULATING GUANINE NUCLEOTIDE EXCHANGE FACTOR"/>
    <property type="match status" value="1"/>
</dbReference>
<dbReference type="InterPro" id="IPR000408">
    <property type="entry name" value="Reg_chr_condens"/>
</dbReference>
<feature type="non-terminal residue" evidence="3">
    <location>
        <position position="1"/>
    </location>
</feature>
<reference evidence="3 4" key="1">
    <citation type="journal article" date="2021" name="Cell">
        <title>Tracing the genetic footprints of vertebrate landing in non-teleost ray-finned fishes.</title>
        <authorList>
            <person name="Bi X."/>
            <person name="Wang K."/>
            <person name="Yang L."/>
            <person name="Pan H."/>
            <person name="Jiang H."/>
            <person name="Wei Q."/>
            <person name="Fang M."/>
            <person name="Yu H."/>
            <person name="Zhu C."/>
            <person name="Cai Y."/>
            <person name="He Y."/>
            <person name="Gan X."/>
            <person name="Zeng H."/>
            <person name="Yu D."/>
            <person name="Zhu Y."/>
            <person name="Jiang H."/>
            <person name="Qiu Q."/>
            <person name="Yang H."/>
            <person name="Zhang Y.E."/>
            <person name="Wang W."/>
            <person name="Zhu M."/>
            <person name="He S."/>
            <person name="Zhang G."/>
        </authorList>
    </citation>
    <scope>NUCLEOTIDE SEQUENCE [LARGE SCALE GENOMIC DNA]</scope>
    <source>
        <strain evidence="3">Bchr_013</strain>
    </source>
</reference>
<proteinExistence type="predicted"/>
<dbReference type="GO" id="GO:0005737">
    <property type="term" value="C:cytoplasm"/>
    <property type="evidence" value="ECO:0007669"/>
    <property type="project" value="TreeGrafter"/>
</dbReference>
<dbReference type="Pfam" id="PF13540">
    <property type="entry name" value="RCC1_2"/>
    <property type="match status" value="1"/>
</dbReference>
<comment type="caution">
    <text evidence="3">The sequence shown here is derived from an EMBL/GenBank/DDBJ whole genome shotgun (WGS) entry which is preliminary data.</text>
</comment>
<sequence length="208" mass="23261">MVEACTWLWLDTCLCSPLSRSSAAFQLLKPVKTLNGKAVEIAAGLRHALAVTAEKGLVFQWGVGMKSLANRGLQTLPVPAFMSAREPCEVPGFGHVKVKHVSAGAYHSACITDQGWLFVWGSNKYGQLLSSDDFLPLPFFIQPHHFEGEKITLVRSGWTHIVARTGNVKLFVLICLQKNAFLTIYLWVYGLRQNTLCKPTYQPIRRFR</sequence>
<feature type="non-terminal residue" evidence="3">
    <location>
        <position position="208"/>
    </location>
</feature>
<dbReference type="PROSITE" id="PS00626">
    <property type="entry name" value="RCC1_2"/>
    <property type="match status" value="2"/>
</dbReference>
<gene>
    <name evidence="3" type="primary">Sergef</name>
    <name evidence="3" type="ORF">GTO96_0000581</name>
</gene>
<dbReference type="SUPFAM" id="SSF50985">
    <property type="entry name" value="RCC1/BLIP-II"/>
    <property type="match status" value="1"/>
</dbReference>